<name>A0A8J2K6H2_9HEXA</name>
<keyword evidence="4" id="KW-1185">Reference proteome</keyword>
<dbReference type="EMBL" id="CAJVCH010261243">
    <property type="protein sequence ID" value="CAG7734033.1"/>
    <property type="molecule type" value="Genomic_DNA"/>
</dbReference>
<keyword evidence="2" id="KW-0812">Transmembrane</keyword>
<feature type="compositionally biased region" description="Polar residues" evidence="1">
    <location>
        <begin position="264"/>
        <end position="282"/>
    </location>
</feature>
<comment type="caution">
    <text evidence="3">The sequence shown here is derived from an EMBL/GenBank/DDBJ whole genome shotgun (WGS) entry which is preliminary data.</text>
</comment>
<evidence type="ECO:0000256" key="2">
    <source>
        <dbReference type="SAM" id="Phobius"/>
    </source>
</evidence>
<feature type="region of interest" description="Disordered" evidence="1">
    <location>
        <begin position="179"/>
        <end position="282"/>
    </location>
</feature>
<feature type="transmembrane region" description="Helical" evidence="2">
    <location>
        <begin position="12"/>
        <end position="30"/>
    </location>
</feature>
<dbReference type="Proteomes" id="UP000708208">
    <property type="component" value="Unassembled WGS sequence"/>
</dbReference>
<proteinExistence type="predicted"/>
<sequence length="282" mass="30722">MKAQANCQIFSLVFKIQVCMFVLSGISIHANEKTKQSPFFISHQTSKKLTSLQDVQNWSQKQEGKMAQLAKGPPNNGKSYLLDKPVNNIITAPKSQILDAFSGDLKKTGKFDQNGRPIVWSNKKLPNILMEKQIPGQPRAFKNPDLFVSASLDRNGKPIHFNSVSETVPPFGSGGFKYGNKKNLLPPTNNGPKSGSRISSPKFTGTSTVHNQNLQKQGSNPPSPKLGGISTTSKQVSKPGNSGSGPTLFVPRTVARKPGPKTFNKGNNRFSPYNKGSNNQMK</sequence>
<accession>A0A8J2K6H2</accession>
<reference evidence="3" key="1">
    <citation type="submission" date="2021-06" db="EMBL/GenBank/DDBJ databases">
        <authorList>
            <person name="Hodson N. C."/>
            <person name="Mongue J. A."/>
            <person name="Jaron S. K."/>
        </authorList>
    </citation>
    <scope>NUCLEOTIDE SEQUENCE</scope>
</reference>
<keyword evidence="2" id="KW-1133">Transmembrane helix</keyword>
<dbReference type="AlphaFoldDB" id="A0A8J2K6H2"/>
<protein>
    <submittedName>
        <fullName evidence="3">Uncharacterized protein</fullName>
    </submittedName>
</protein>
<evidence type="ECO:0000256" key="1">
    <source>
        <dbReference type="SAM" id="MobiDB-lite"/>
    </source>
</evidence>
<evidence type="ECO:0000313" key="4">
    <source>
        <dbReference type="Proteomes" id="UP000708208"/>
    </source>
</evidence>
<feature type="compositionally biased region" description="Polar residues" evidence="1">
    <location>
        <begin position="229"/>
        <end position="245"/>
    </location>
</feature>
<gene>
    <name evidence="3" type="ORF">AFUS01_LOCUS22441</name>
</gene>
<keyword evidence="2" id="KW-0472">Membrane</keyword>
<evidence type="ECO:0000313" key="3">
    <source>
        <dbReference type="EMBL" id="CAG7734033.1"/>
    </source>
</evidence>
<feature type="compositionally biased region" description="Polar residues" evidence="1">
    <location>
        <begin position="186"/>
        <end position="220"/>
    </location>
</feature>
<organism evidence="3 4">
    <name type="scientific">Allacma fusca</name>
    <dbReference type="NCBI Taxonomy" id="39272"/>
    <lineage>
        <taxon>Eukaryota</taxon>
        <taxon>Metazoa</taxon>
        <taxon>Ecdysozoa</taxon>
        <taxon>Arthropoda</taxon>
        <taxon>Hexapoda</taxon>
        <taxon>Collembola</taxon>
        <taxon>Symphypleona</taxon>
        <taxon>Sminthuridae</taxon>
        <taxon>Allacma</taxon>
    </lineage>
</organism>